<dbReference type="SMART" id="SM00388">
    <property type="entry name" value="HisKA"/>
    <property type="match status" value="1"/>
</dbReference>
<dbReference type="InterPro" id="IPR000014">
    <property type="entry name" value="PAS"/>
</dbReference>
<feature type="domain" description="HAMP" evidence="11">
    <location>
        <begin position="203"/>
        <end position="255"/>
    </location>
</feature>
<dbReference type="RefSeq" id="WP_216518705.1">
    <property type="nucleotide sequence ID" value="NZ_JAHLPM010000006.1"/>
</dbReference>
<dbReference type="Proteomes" id="UP000749471">
    <property type="component" value="Unassembled WGS sequence"/>
</dbReference>
<keyword evidence="5" id="KW-0808">Transferase</keyword>
<evidence type="ECO:0000259" key="11">
    <source>
        <dbReference type="PROSITE" id="PS50885"/>
    </source>
</evidence>
<dbReference type="SMART" id="SM00091">
    <property type="entry name" value="PAS"/>
    <property type="match status" value="1"/>
</dbReference>
<dbReference type="NCBIfam" id="TIGR00229">
    <property type="entry name" value="sensory_box"/>
    <property type="match status" value="1"/>
</dbReference>
<comment type="catalytic activity">
    <reaction evidence="1">
        <text>ATP + protein L-histidine = ADP + protein N-phospho-L-histidine.</text>
        <dbReference type="EC" id="2.7.13.3"/>
    </reaction>
</comment>
<dbReference type="EMBL" id="JAHLPM010000006">
    <property type="protein sequence ID" value="MBU5437997.1"/>
    <property type="molecule type" value="Genomic_DNA"/>
</dbReference>
<feature type="domain" description="Histidine kinase" evidence="9">
    <location>
        <begin position="384"/>
        <end position="601"/>
    </location>
</feature>
<evidence type="ECO:0000256" key="3">
    <source>
        <dbReference type="ARBA" id="ARBA00012438"/>
    </source>
</evidence>
<protein>
    <recommendedName>
        <fullName evidence="3">histidine kinase</fullName>
        <ecNumber evidence="3">2.7.13.3</ecNumber>
    </recommendedName>
</protein>
<dbReference type="InterPro" id="IPR005467">
    <property type="entry name" value="His_kinase_dom"/>
</dbReference>
<sequence length="602" mass="69050">MFTNIRWKFILVYFLLVFIAMVIVGVFIIEKFEDQQITNITNTMEQHIETIIGTSSYISKDDWSEVREEIQDTVNEWRLDGKETLYVIYDEDIPTIIASSSKNYERDIGQNALHYKKLDSSLIFEAYNGEKNANIKEDKNDGLMTQHLAYPVLDKVGQVKGILYMTATLNDVYDTLNETKKILTNATILALLITVFLGFLIASSITEPIRDVTKKAEKMAKGDFDQFVEVKSDDEIGQLASMFNYLTLKLKDTIQEMDLEKSKLDTIFNYMADGVIAIDIKGHIIHANPIAMDILDLTREDIITPNIIEKKNFPEEYINLTKIDYEKSDTLEGDTIIEINSEVYKVKYAPFKNEKNNIGGLIIVFQDITDEHKLDNMRKEFVANVSHELKTPITTIKSYAETLMESDVDEKLTHKFLSVIDNECDRMARIVRDLLQLSNLDYNKTKWQKTEVSVERLIKDVLLKLDFAFKEKGQKYSINIEENLPNIVVDKDGIEQVILNIVSNAIKYTQNQGEINIKSIRDEYKVIIKVKDNGSGIPEEDQQRIFERFYRVDKGRSRELGGTGLGLSIAKQIIEAHNGEIVLKSKFGEGTEVSIILPYTRV</sequence>
<keyword evidence="8" id="KW-0812">Transmembrane</keyword>
<evidence type="ECO:0000256" key="4">
    <source>
        <dbReference type="ARBA" id="ARBA00022553"/>
    </source>
</evidence>
<dbReference type="InterPro" id="IPR003594">
    <property type="entry name" value="HATPase_dom"/>
</dbReference>
<dbReference type="CDD" id="cd06225">
    <property type="entry name" value="HAMP"/>
    <property type="match status" value="1"/>
</dbReference>
<evidence type="ECO:0000256" key="2">
    <source>
        <dbReference type="ARBA" id="ARBA00004370"/>
    </source>
</evidence>
<gene>
    <name evidence="12" type="ORF">KQI42_08260</name>
</gene>
<comment type="subcellular location">
    <subcellularLocation>
        <location evidence="2">Membrane</location>
    </subcellularLocation>
</comment>
<evidence type="ECO:0000256" key="7">
    <source>
        <dbReference type="ARBA" id="ARBA00023012"/>
    </source>
</evidence>
<keyword evidence="7" id="KW-0902">Two-component regulatory system</keyword>
<dbReference type="InterPro" id="IPR003660">
    <property type="entry name" value="HAMP_dom"/>
</dbReference>
<dbReference type="PROSITE" id="PS50109">
    <property type="entry name" value="HIS_KIN"/>
    <property type="match status" value="1"/>
</dbReference>
<dbReference type="EC" id="2.7.13.3" evidence="3"/>
<evidence type="ECO:0000256" key="1">
    <source>
        <dbReference type="ARBA" id="ARBA00000085"/>
    </source>
</evidence>
<evidence type="ECO:0000256" key="6">
    <source>
        <dbReference type="ARBA" id="ARBA00022777"/>
    </source>
</evidence>
<reference evidence="12 13" key="1">
    <citation type="submission" date="2021-06" db="EMBL/GenBank/DDBJ databases">
        <authorList>
            <person name="Sun Q."/>
            <person name="Li D."/>
        </authorList>
    </citation>
    <scope>NUCLEOTIDE SEQUENCE [LARGE SCALE GENOMIC DNA]</scope>
    <source>
        <strain evidence="12 13">MSJ-40</strain>
    </source>
</reference>
<dbReference type="PANTHER" id="PTHR45453:SF1">
    <property type="entry name" value="PHOSPHATE REGULON SENSOR PROTEIN PHOR"/>
    <property type="match status" value="1"/>
</dbReference>
<feature type="transmembrane region" description="Helical" evidence="8">
    <location>
        <begin position="6"/>
        <end position="29"/>
    </location>
</feature>
<comment type="caution">
    <text evidence="12">The sequence shown here is derived from an EMBL/GenBank/DDBJ whole genome shotgun (WGS) entry which is preliminary data.</text>
</comment>
<dbReference type="Pfam" id="PF02518">
    <property type="entry name" value="HATPase_c"/>
    <property type="match status" value="1"/>
</dbReference>
<name>A0ABS6E5E1_9FIRM</name>
<dbReference type="GO" id="GO:0016301">
    <property type="term" value="F:kinase activity"/>
    <property type="evidence" value="ECO:0007669"/>
    <property type="project" value="UniProtKB-KW"/>
</dbReference>
<proteinExistence type="predicted"/>
<dbReference type="SMART" id="SM00387">
    <property type="entry name" value="HATPase_c"/>
    <property type="match status" value="1"/>
</dbReference>
<dbReference type="InterPro" id="IPR050351">
    <property type="entry name" value="BphY/WalK/GraS-like"/>
</dbReference>
<feature type="transmembrane region" description="Helical" evidence="8">
    <location>
        <begin position="182"/>
        <end position="205"/>
    </location>
</feature>
<dbReference type="CDD" id="cd00130">
    <property type="entry name" value="PAS"/>
    <property type="match status" value="1"/>
</dbReference>
<dbReference type="PROSITE" id="PS50112">
    <property type="entry name" value="PAS"/>
    <property type="match status" value="1"/>
</dbReference>
<dbReference type="Pfam" id="PF00672">
    <property type="entry name" value="HAMP"/>
    <property type="match status" value="1"/>
</dbReference>
<dbReference type="PANTHER" id="PTHR45453">
    <property type="entry name" value="PHOSPHATE REGULON SENSOR PROTEIN PHOR"/>
    <property type="match status" value="1"/>
</dbReference>
<organism evidence="12 13">
    <name type="scientific">Tissierella simiarum</name>
    <dbReference type="NCBI Taxonomy" id="2841534"/>
    <lineage>
        <taxon>Bacteria</taxon>
        <taxon>Bacillati</taxon>
        <taxon>Bacillota</taxon>
        <taxon>Tissierellia</taxon>
        <taxon>Tissierellales</taxon>
        <taxon>Tissierellaceae</taxon>
        <taxon>Tissierella</taxon>
    </lineage>
</organism>
<dbReference type="PROSITE" id="PS50885">
    <property type="entry name" value="HAMP"/>
    <property type="match status" value="1"/>
</dbReference>
<dbReference type="CDD" id="cd00075">
    <property type="entry name" value="HATPase"/>
    <property type="match status" value="1"/>
</dbReference>
<keyword evidence="8" id="KW-0472">Membrane</keyword>
<evidence type="ECO:0000313" key="12">
    <source>
        <dbReference type="EMBL" id="MBU5437997.1"/>
    </source>
</evidence>
<keyword evidence="6 12" id="KW-0418">Kinase</keyword>
<keyword evidence="13" id="KW-1185">Reference proteome</keyword>
<evidence type="ECO:0000256" key="5">
    <source>
        <dbReference type="ARBA" id="ARBA00022679"/>
    </source>
</evidence>
<accession>A0ABS6E5E1</accession>
<dbReference type="CDD" id="cd00082">
    <property type="entry name" value="HisKA"/>
    <property type="match status" value="1"/>
</dbReference>
<dbReference type="InterPro" id="IPR003661">
    <property type="entry name" value="HisK_dim/P_dom"/>
</dbReference>
<evidence type="ECO:0000259" key="10">
    <source>
        <dbReference type="PROSITE" id="PS50112"/>
    </source>
</evidence>
<evidence type="ECO:0000313" key="13">
    <source>
        <dbReference type="Proteomes" id="UP000749471"/>
    </source>
</evidence>
<evidence type="ECO:0000259" key="9">
    <source>
        <dbReference type="PROSITE" id="PS50109"/>
    </source>
</evidence>
<feature type="domain" description="PAS" evidence="10">
    <location>
        <begin position="260"/>
        <end position="334"/>
    </location>
</feature>
<keyword evidence="4" id="KW-0597">Phosphoprotein</keyword>
<evidence type="ECO:0000256" key="8">
    <source>
        <dbReference type="SAM" id="Phobius"/>
    </source>
</evidence>
<keyword evidence="8" id="KW-1133">Transmembrane helix</keyword>
<dbReference type="SMART" id="SM00304">
    <property type="entry name" value="HAMP"/>
    <property type="match status" value="1"/>
</dbReference>
<dbReference type="Pfam" id="PF00512">
    <property type="entry name" value="HisKA"/>
    <property type="match status" value="1"/>
</dbReference>